<dbReference type="InterPro" id="IPR036869">
    <property type="entry name" value="J_dom_sf"/>
</dbReference>
<feature type="domain" description="J" evidence="2">
    <location>
        <begin position="96"/>
        <end position="188"/>
    </location>
</feature>
<evidence type="ECO:0000259" key="2">
    <source>
        <dbReference type="PROSITE" id="PS50076"/>
    </source>
</evidence>
<dbReference type="KEGG" id="bnn:FOA43_000376"/>
<dbReference type="SUPFAM" id="SSF46565">
    <property type="entry name" value="Chaperone J-domain"/>
    <property type="match status" value="1"/>
</dbReference>
<organism evidence="3 4">
    <name type="scientific">Eeniella nana</name>
    <name type="common">Yeast</name>
    <name type="synonym">Brettanomyces nanus</name>
    <dbReference type="NCBI Taxonomy" id="13502"/>
    <lineage>
        <taxon>Eukaryota</taxon>
        <taxon>Fungi</taxon>
        <taxon>Dikarya</taxon>
        <taxon>Ascomycota</taxon>
        <taxon>Saccharomycotina</taxon>
        <taxon>Pichiomycetes</taxon>
        <taxon>Pichiales</taxon>
        <taxon>Pichiaceae</taxon>
        <taxon>Brettanomyces</taxon>
    </lineage>
</organism>
<dbReference type="Gene3D" id="1.10.287.110">
    <property type="entry name" value="DnaJ domain"/>
    <property type="match status" value="1"/>
</dbReference>
<evidence type="ECO:0000256" key="1">
    <source>
        <dbReference type="SAM" id="MobiDB-lite"/>
    </source>
</evidence>
<sequence>MGKSVQYVVALNRLLNMSRYTKTVIWTQKLVKKTSDGEYAYRQRKESRLCEQGSYQHRYYATPVDGQPNEQQPHPSTDNPELIELLHSYPVEHGSSPYVVMGFKSEREFQLGSLKKRFHQLAKIYHPDSSAFDGCSLSKHKFFTTNGERKSEESKLTDPVKEKRFKRILSAYTLLRNPLMRSNYDNYQIGWEDNSQLLHRSPDPNFHSPNSAFYQHMHHQRYNSHGNTGTWEDYWDTRGATYGFQGDKTWQAEGETFYEQFYNNRKNIFISMTLFVAAYAALQATHLYLFEDYIGQNSSETFASEELQEKSEKDLADAHINFGLGLTKDDRINRFLWFRKISTLLSLGDLNEIMEHLRDQRLLIRDEETGRVRMREYHNEKLAKQRRQKVARDNADVARPIDAK</sequence>
<dbReference type="EMBL" id="CP064812">
    <property type="protein sequence ID" value="QPG73071.1"/>
    <property type="molecule type" value="Genomic_DNA"/>
</dbReference>
<name>A0A875RVP9_EENNA</name>
<gene>
    <name evidence="3" type="ORF">FOA43_000376</name>
</gene>
<dbReference type="AlphaFoldDB" id="A0A875RVP9"/>
<dbReference type="RefSeq" id="XP_038776636.1">
    <property type="nucleotide sequence ID" value="XM_038920708.1"/>
</dbReference>
<evidence type="ECO:0000313" key="3">
    <source>
        <dbReference type="EMBL" id="QPG73071.1"/>
    </source>
</evidence>
<proteinExistence type="predicted"/>
<protein>
    <recommendedName>
        <fullName evidence="2">J domain-containing protein</fullName>
    </recommendedName>
</protein>
<keyword evidence="4" id="KW-1185">Reference proteome</keyword>
<accession>A0A875RVP9</accession>
<dbReference type="GeneID" id="62193777"/>
<feature type="compositionally biased region" description="Basic and acidic residues" evidence="1">
    <location>
        <begin position="390"/>
        <end position="404"/>
    </location>
</feature>
<feature type="compositionally biased region" description="Polar residues" evidence="1">
    <location>
        <begin position="68"/>
        <end position="79"/>
    </location>
</feature>
<feature type="region of interest" description="Disordered" evidence="1">
    <location>
        <begin position="383"/>
        <end position="404"/>
    </location>
</feature>
<reference evidence="3" key="1">
    <citation type="submission" date="2020-10" db="EMBL/GenBank/DDBJ databases">
        <authorList>
            <person name="Roach M.J.R."/>
        </authorList>
    </citation>
    <scope>NUCLEOTIDE SEQUENCE</scope>
    <source>
        <strain evidence="3">CBS 1945</strain>
    </source>
</reference>
<dbReference type="OrthoDB" id="445556at2759"/>
<dbReference type="Proteomes" id="UP000662931">
    <property type="component" value="Chromosome 1"/>
</dbReference>
<dbReference type="PROSITE" id="PS50076">
    <property type="entry name" value="DNAJ_2"/>
    <property type="match status" value="1"/>
</dbReference>
<dbReference type="InterPro" id="IPR001623">
    <property type="entry name" value="DnaJ_domain"/>
</dbReference>
<feature type="region of interest" description="Disordered" evidence="1">
    <location>
        <begin position="61"/>
        <end position="80"/>
    </location>
</feature>
<evidence type="ECO:0000313" key="4">
    <source>
        <dbReference type="Proteomes" id="UP000662931"/>
    </source>
</evidence>